<accession>A0A930YAZ9</accession>
<dbReference type="AlphaFoldDB" id="A0A930YAZ9"/>
<comment type="caution">
    <text evidence="2">The sequence shown here is derived from an EMBL/GenBank/DDBJ whole genome shotgun (WGS) entry which is preliminary data.</text>
</comment>
<protein>
    <submittedName>
        <fullName evidence="2">Uncharacterized protein</fullName>
    </submittedName>
</protein>
<feature type="region of interest" description="Disordered" evidence="1">
    <location>
        <begin position="28"/>
        <end position="54"/>
    </location>
</feature>
<name>A0A930YAZ9_9ACTN</name>
<reference evidence="2" key="1">
    <citation type="submission" date="2020-11" db="EMBL/GenBank/DDBJ databases">
        <title>Nocardioides sp. CBS4Y-1, whole genome shotgun sequence.</title>
        <authorList>
            <person name="Tuo L."/>
        </authorList>
    </citation>
    <scope>NUCLEOTIDE SEQUENCE</scope>
    <source>
        <strain evidence="2">CBS4Y-1</strain>
    </source>
</reference>
<evidence type="ECO:0000256" key="1">
    <source>
        <dbReference type="SAM" id="MobiDB-lite"/>
    </source>
</evidence>
<dbReference type="RefSeq" id="WP_194503162.1">
    <property type="nucleotide sequence ID" value="NZ_JADIVZ010000003.1"/>
</dbReference>
<proteinExistence type="predicted"/>
<gene>
    <name evidence="2" type="ORF">ISG29_09455</name>
</gene>
<evidence type="ECO:0000313" key="2">
    <source>
        <dbReference type="EMBL" id="MBF4161918.1"/>
    </source>
</evidence>
<organism evidence="2 3">
    <name type="scientific">Nocardioides acrostichi</name>
    <dbReference type="NCBI Taxonomy" id="2784339"/>
    <lineage>
        <taxon>Bacteria</taxon>
        <taxon>Bacillati</taxon>
        <taxon>Actinomycetota</taxon>
        <taxon>Actinomycetes</taxon>
        <taxon>Propionibacteriales</taxon>
        <taxon>Nocardioidaceae</taxon>
        <taxon>Nocardioides</taxon>
    </lineage>
</organism>
<keyword evidence="3" id="KW-1185">Reference proteome</keyword>
<sequence>MNALILFWSIVGVLTWLLVTLRRVADDDPWASHDYTPPRSHPTDAFERTGSSFR</sequence>
<dbReference type="EMBL" id="JADIVZ010000003">
    <property type="protein sequence ID" value="MBF4161918.1"/>
    <property type="molecule type" value="Genomic_DNA"/>
</dbReference>
<dbReference type="Proteomes" id="UP000656804">
    <property type="component" value="Unassembled WGS sequence"/>
</dbReference>
<evidence type="ECO:0000313" key="3">
    <source>
        <dbReference type="Proteomes" id="UP000656804"/>
    </source>
</evidence>